<dbReference type="InterPro" id="IPR054839">
    <property type="entry name" value="puhB_PGC"/>
</dbReference>
<gene>
    <name evidence="3" type="ORF">E7811_07915</name>
</gene>
<feature type="transmembrane region" description="Helical" evidence="1">
    <location>
        <begin position="73"/>
        <end position="91"/>
    </location>
</feature>
<feature type="transmembrane region" description="Helical" evidence="1">
    <location>
        <begin position="42"/>
        <end position="61"/>
    </location>
</feature>
<accession>A0A4S3MTX0</accession>
<dbReference type="Proteomes" id="UP000309450">
    <property type="component" value="Unassembled WGS sequence"/>
</dbReference>
<proteinExistence type="predicted"/>
<organism evidence="3 4">
    <name type="scientific">Aliigemmobacter aestuarii</name>
    <dbReference type="NCBI Taxonomy" id="1445661"/>
    <lineage>
        <taxon>Bacteria</taxon>
        <taxon>Pseudomonadati</taxon>
        <taxon>Pseudomonadota</taxon>
        <taxon>Alphaproteobacteria</taxon>
        <taxon>Rhodobacterales</taxon>
        <taxon>Paracoccaceae</taxon>
        <taxon>Aliigemmobacter</taxon>
    </lineage>
</organism>
<reference evidence="3 4" key="1">
    <citation type="submission" date="2019-04" db="EMBL/GenBank/DDBJ databases">
        <title>Draft genome sequence of Gemmobacter aestuarii sp. nov.</title>
        <authorList>
            <person name="Hameed A."/>
            <person name="Lin S.-Y."/>
            <person name="Shahina M."/>
            <person name="Lai W.-A."/>
            <person name="Young C.-C."/>
        </authorList>
    </citation>
    <scope>NUCLEOTIDE SEQUENCE [LARGE SCALE GENOMIC DNA]</scope>
    <source>
        <strain evidence="3 4">CC-PW-75</strain>
    </source>
</reference>
<dbReference type="NCBIfam" id="NF040894">
    <property type="entry name" value="puhB_PGC"/>
    <property type="match status" value="1"/>
</dbReference>
<name>A0A4S3MTX0_9RHOB</name>
<dbReference type="Pfam" id="PF03703">
    <property type="entry name" value="bPH_2"/>
    <property type="match status" value="1"/>
</dbReference>
<keyword evidence="1" id="KW-0812">Transmembrane</keyword>
<feature type="domain" description="YdbS-like PH" evidence="2">
    <location>
        <begin position="96"/>
        <end position="185"/>
    </location>
</feature>
<dbReference type="EMBL" id="SSND01000001">
    <property type="protein sequence ID" value="THD85603.1"/>
    <property type="molecule type" value="Genomic_DNA"/>
</dbReference>
<evidence type="ECO:0000259" key="2">
    <source>
        <dbReference type="Pfam" id="PF03703"/>
    </source>
</evidence>
<dbReference type="AlphaFoldDB" id="A0A4S3MTX0"/>
<dbReference type="RefSeq" id="WP_136393974.1">
    <property type="nucleotide sequence ID" value="NZ_SSND01000001.1"/>
</dbReference>
<keyword evidence="4" id="KW-1185">Reference proteome</keyword>
<dbReference type="InterPro" id="IPR005182">
    <property type="entry name" value="YdbS-like_PH"/>
</dbReference>
<keyword evidence="1" id="KW-0472">Membrane</keyword>
<comment type="caution">
    <text evidence="3">The sequence shown here is derived from an EMBL/GenBank/DDBJ whole genome shotgun (WGS) entry which is preliminary data.</text>
</comment>
<keyword evidence="1" id="KW-1133">Transmembrane helix</keyword>
<evidence type="ECO:0000313" key="3">
    <source>
        <dbReference type="EMBL" id="THD85603.1"/>
    </source>
</evidence>
<sequence>MSDHDFRFEPQPGLPAPLPEGEALLWQGSPDAKALAREAFKINWITGYLLLIAVWRGGAAFADGGLARSLAVFLPYLVLALAGYAVIRVLAWASARAAIYSITSNRVILRIGAALQVTYTVPFTRIATASADIRPVSGTGTIALELTEGAQLSYLVLWPHLRPGFARKVQPALRCIPDAARVARILADAAQTRLNEPVVTRRPTAAGEPIAAE</sequence>
<evidence type="ECO:0000313" key="4">
    <source>
        <dbReference type="Proteomes" id="UP000309450"/>
    </source>
</evidence>
<dbReference type="OrthoDB" id="7345733at2"/>
<protein>
    <submittedName>
        <fullName evidence="3">PH domain-containing protein</fullName>
    </submittedName>
</protein>
<evidence type="ECO:0000256" key="1">
    <source>
        <dbReference type="SAM" id="Phobius"/>
    </source>
</evidence>